<feature type="region of interest" description="Disordered" evidence="1">
    <location>
        <begin position="220"/>
        <end position="296"/>
    </location>
</feature>
<accession>A0ABT6WZC5</accession>
<gene>
    <name evidence="5" type="ORF">QLQ12_41605</name>
</gene>
<keyword evidence="3" id="KW-0732">Signal</keyword>
<keyword evidence="2" id="KW-0812">Transmembrane</keyword>
<feature type="signal peptide" evidence="3">
    <location>
        <begin position="1"/>
        <end position="26"/>
    </location>
</feature>
<comment type="caution">
    <text evidence="5">The sequence shown here is derived from an EMBL/GenBank/DDBJ whole genome shotgun (WGS) entry which is preliminary data.</text>
</comment>
<reference evidence="5 6" key="1">
    <citation type="submission" date="2023-05" db="EMBL/GenBank/DDBJ databases">
        <title>Actinoplanes sp. NEAU-A12 genome sequencing.</title>
        <authorList>
            <person name="Wang Z.-S."/>
        </authorList>
    </citation>
    <scope>NUCLEOTIDE SEQUENCE [LARGE SCALE GENOMIC DNA]</scope>
    <source>
        <strain evidence="5 6">NEAU-A12</strain>
    </source>
</reference>
<evidence type="ECO:0000256" key="2">
    <source>
        <dbReference type="SAM" id="Phobius"/>
    </source>
</evidence>
<feature type="chain" id="PRO_5045761662" description="DUF4350 domain-containing protein" evidence="3">
    <location>
        <begin position="27"/>
        <end position="440"/>
    </location>
</feature>
<keyword evidence="2" id="KW-1133">Transmembrane helix</keyword>
<evidence type="ECO:0000256" key="1">
    <source>
        <dbReference type="SAM" id="MobiDB-lite"/>
    </source>
</evidence>
<protein>
    <recommendedName>
        <fullName evidence="4">DUF4350 domain-containing protein</fullName>
    </recommendedName>
</protein>
<organism evidence="5 6">
    <name type="scientific">Actinoplanes sandaracinus</name>
    <dbReference type="NCBI Taxonomy" id="3045177"/>
    <lineage>
        <taxon>Bacteria</taxon>
        <taxon>Bacillati</taxon>
        <taxon>Actinomycetota</taxon>
        <taxon>Actinomycetes</taxon>
        <taxon>Micromonosporales</taxon>
        <taxon>Micromonosporaceae</taxon>
        <taxon>Actinoplanes</taxon>
    </lineage>
</organism>
<feature type="domain" description="DUF4350" evidence="4">
    <location>
        <begin position="51"/>
        <end position="208"/>
    </location>
</feature>
<dbReference type="InterPro" id="IPR025646">
    <property type="entry name" value="DUF4350"/>
</dbReference>
<evidence type="ECO:0000256" key="3">
    <source>
        <dbReference type="SAM" id="SignalP"/>
    </source>
</evidence>
<dbReference type="Pfam" id="PF14258">
    <property type="entry name" value="DUF4350"/>
    <property type="match status" value="1"/>
</dbReference>
<feature type="transmembrane region" description="Helical" evidence="2">
    <location>
        <begin position="305"/>
        <end position="325"/>
    </location>
</feature>
<dbReference type="Proteomes" id="UP001241758">
    <property type="component" value="Unassembled WGS sequence"/>
</dbReference>
<evidence type="ECO:0000313" key="5">
    <source>
        <dbReference type="EMBL" id="MDI6105101.1"/>
    </source>
</evidence>
<dbReference type="EMBL" id="JASCTH010000040">
    <property type="protein sequence ID" value="MDI6105101.1"/>
    <property type="molecule type" value="Genomic_DNA"/>
</dbReference>
<keyword evidence="6" id="KW-1185">Reference proteome</keyword>
<evidence type="ECO:0000259" key="4">
    <source>
        <dbReference type="Pfam" id="PF14258"/>
    </source>
</evidence>
<feature type="compositionally biased region" description="Pro residues" evidence="1">
    <location>
        <begin position="227"/>
        <end position="242"/>
    </location>
</feature>
<sequence>MKRWMRAAIPFAVLTTLVSGTLIVHAIEQPDPDDPEYLAPDQVREISGGTLAERLRARGVTVERATSTEAAVQAATAADAAVTLFVTTPDLADLTAVRRLPAGSTIVAVDPSPSALRRSGWPAEVSRTHWTTAVTAPFCGEKLANEAGPAAVRKTEYRTPAAGTTCYQGALVTFPVNRHSVTLVGSPDPFRDDRITEHGNATLAVGLLAQHERLVWLDVHTPDRPPRTTPPTTPPTWTPPPGYDETPQPWQTGGIPGDGDGRGEPGDGDPGAPATPATPPPGDGEDEGLGSGPMDPPLLQSLPPALWATLLLIVLVMLALAAAAARRLGAPVAEPLPSRVPANETMLGHARLYQRARARAASHDILRTAARRRLAAHLGLPADADSEAIAAQAGLPVRYVRDILDRHPPESNSDLVEAATLLHRLVRDVTEPHRHEGEQS</sequence>
<dbReference type="RefSeq" id="WP_282766563.1">
    <property type="nucleotide sequence ID" value="NZ_JASCTH010000040.1"/>
</dbReference>
<name>A0ABT6WZC5_9ACTN</name>
<proteinExistence type="predicted"/>
<evidence type="ECO:0000313" key="6">
    <source>
        <dbReference type="Proteomes" id="UP001241758"/>
    </source>
</evidence>
<keyword evidence="2" id="KW-0472">Membrane</keyword>